<evidence type="ECO:0000256" key="4">
    <source>
        <dbReference type="SAM" id="Coils"/>
    </source>
</evidence>
<dbReference type="Proteomes" id="UP000655225">
    <property type="component" value="Unassembled WGS sequence"/>
</dbReference>
<evidence type="ECO:0000313" key="5">
    <source>
        <dbReference type="EMBL" id="KAF8396448.1"/>
    </source>
</evidence>
<feature type="coiled-coil region" evidence="4">
    <location>
        <begin position="347"/>
        <end position="382"/>
    </location>
</feature>
<comment type="caution">
    <text evidence="5">The sequence shown here is derived from an EMBL/GenBank/DDBJ whole genome shotgun (WGS) entry which is preliminary data.</text>
</comment>
<dbReference type="PANTHER" id="PTHR48044">
    <property type="entry name" value="GLYCOSYLTRANSFERASE"/>
    <property type="match status" value="1"/>
</dbReference>
<evidence type="ECO:0008006" key="7">
    <source>
        <dbReference type="Google" id="ProtNLM"/>
    </source>
</evidence>
<dbReference type="Pfam" id="PF00201">
    <property type="entry name" value="UDPGT"/>
    <property type="match status" value="1"/>
</dbReference>
<dbReference type="PANTHER" id="PTHR48044:SF29">
    <property type="entry name" value="GLYCOSYLTRANSFERASE"/>
    <property type="match status" value="1"/>
</dbReference>
<dbReference type="FunFam" id="3.40.50.2000:FF:000060">
    <property type="entry name" value="Glycosyltransferase"/>
    <property type="match status" value="1"/>
</dbReference>
<dbReference type="OrthoDB" id="5835829at2759"/>
<proteinExistence type="inferred from homology"/>
<dbReference type="InterPro" id="IPR002213">
    <property type="entry name" value="UDP_glucos_trans"/>
</dbReference>
<dbReference type="CDD" id="cd03784">
    <property type="entry name" value="GT1_Gtf-like"/>
    <property type="match status" value="1"/>
</dbReference>
<dbReference type="OMA" id="WLNTRER"/>
<keyword evidence="4" id="KW-0175">Coiled coil</keyword>
<gene>
    <name evidence="5" type="ORF">HHK36_018067</name>
</gene>
<protein>
    <recommendedName>
        <fullName evidence="7">Glycosyltransferase</fullName>
    </recommendedName>
</protein>
<dbReference type="GO" id="GO:1901137">
    <property type="term" value="P:carbohydrate derivative biosynthetic process"/>
    <property type="evidence" value="ECO:0007669"/>
    <property type="project" value="UniProtKB-ARBA"/>
</dbReference>
<dbReference type="SUPFAM" id="SSF53756">
    <property type="entry name" value="UDP-Glycosyltransferase/glycogen phosphorylase"/>
    <property type="match status" value="1"/>
</dbReference>
<keyword evidence="6" id="KW-1185">Reference proteome</keyword>
<dbReference type="AlphaFoldDB" id="A0A835DAH5"/>
<accession>A0A835DAH5</accession>
<dbReference type="PROSITE" id="PS00375">
    <property type="entry name" value="UDPGT"/>
    <property type="match status" value="1"/>
</dbReference>
<evidence type="ECO:0000256" key="2">
    <source>
        <dbReference type="ARBA" id="ARBA00022679"/>
    </source>
</evidence>
<sequence>MVELHLPTFPDLPPHYHTTKGLPPHLMATLKKAFDMANPSFSNILKTLNPDLLIYDFIQPWAPVVASAQNIPAILFLSSGASASCFFHHKIKGLGVEFPFPSIHLEEHENLKISQLLESSANQLKDKDRVLECVEKSSYIILIKTFREIEAKYIDYLSFLIQKKIVPVGPLVQDLIEEDYQSKFIEWLSKKDQSSAVFVSFGTEYFLSKEEMEEIAHGLELSKVNFIWVVRFPEGESMKVDEALPKRFLERVGERGMVVEGWAPQGKILEHSSIGGFVSHCGWSSVMEGMKYGVPIIAMPMHLDQPMNARLVVEVGVGMEVKREKDGRVERGEVAKVIREVVVEKEGEEVRRKSKELSEKMRKKEEEEIDGVVEELLQLCKKSDRRNNNLNSL</sequence>
<organism evidence="5 6">
    <name type="scientific">Tetracentron sinense</name>
    <name type="common">Spur-leaf</name>
    <dbReference type="NCBI Taxonomy" id="13715"/>
    <lineage>
        <taxon>Eukaryota</taxon>
        <taxon>Viridiplantae</taxon>
        <taxon>Streptophyta</taxon>
        <taxon>Embryophyta</taxon>
        <taxon>Tracheophyta</taxon>
        <taxon>Spermatophyta</taxon>
        <taxon>Magnoliopsida</taxon>
        <taxon>Trochodendrales</taxon>
        <taxon>Trochodendraceae</taxon>
        <taxon>Tetracentron</taxon>
    </lineage>
</organism>
<keyword evidence="3" id="KW-0328">Glycosyltransferase</keyword>
<evidence type="ECO:0000256" key="1">
    <source>
        <dbReference type="ARBA" id="ARBA00009995"/>
    </source>
</evidence>
<dbReference type="EMBL" id="JABCRI010000012">
    <property type="protein sequence ID" value="KAF8396448.1"/>
    <property type="molecule type" value="Genomic_DNA"/>
</dbReference>
<evidence type="ECO:0000256" key="3">
    <source>
        <dbReference type="RuleBase" id="RU003718"/>
    </source>
</evidence>
<comment type="similarity">
    <text evidence="1 3">Belongs to the UDP-glycosyltransferase family.</text>
</comment>
<evidence type="ECO:0000313" key="6">
    <source>
        <dbReference type="Proteomes" id="UP000655225"/>
    </source>
</evidence>
<dbReference type="Gene3D" id="3.40.50.2000">
    <property type="entry name" value="Glycogen Phosphorylase B"/>
    <property type="match status" value="2"/>
</dbReference>
<dbReference type="GO" id="GO:0008194">
    <property type="term" value="F:UDP-glycosyltransferase activity"/>
    <property type="evidence" value="ECO:0007669"/>
    <property type="project" value="InterPro"/>
</dbReference>
<keyword evidence="2 3" id="KW-0808">Transferase</keyword>
<name>A0A835DAH5_TETSI</name>
<dbReference type="InterPro" id="IPR035595">
    <property type="entry name" value="UDP_glycos_trans_CS"/>
</dbReference>
<reference evidence="5 6" key="1">
    <citation type="submission" date="2020-04" db="EMBL/GenBank/DDBJ databases">
        <title>Plant Genome Project.</title>
        <authorList>
            <person name="Zhang R.-G."/>
        </authorList>
    </citation>
    <scope>NUCLEOTIDE SEQUENCE [LARGE SCALE GENOMIC DNA]</scope>
    <source>
        <strain evidence="5">YNK0</strain>
        <tissue evidence="5">Leaf</tissue>
    </source>
</reference>